<gene>
    <name evidence="5" type="ORF">TSUD_311920</name>
</gene>
<proteinExistence type="inferred from homology"/>
<dbReference type="EMBL" id="DF973299">
    <property type="protein sequence ID" value="GAU24957.1"/>
    <property type="molecule type" value="Genomic_DNA"/>
</dbReference>
<dbReference type="SUPFAM" id="SSF52743">
    <property type="entry name" value="Subtilisin-like"/>
    <property type="match status" value="1"/>
</dbReference>
<reference evidence="6" key="1">
    <citation type="journal article" date="2017" name="Front. Plant Sci.">
        <title>Climate Clever Clovers: New Paradigm to Reduce the Environmental Footprint of Ruminants by Breeding Low Methanogenic Forages Utilizing Haplotype Variation.</title>
        <authorList>
            <person name="Kaur P."/>
            <person name="Appels R."/>
            <person name="Bayer P.E."/>
            <person name="Keeble-Gagnere G."/>
            <person name="Wang J."/>
            <person name="Hirakawa H."/>
            <person name="Shirasawa K."/>
            <person name="Vercoe P."/>
            <person name="Stefanova K."/>
            <person name="Durmic Z."/>
            <person name="Nichols P."/>
            <person name="Revell C."/>
            <person name="Isobe S.N."/>
            <person name="Edwards D."/>
            <person name="Erskine W."/>
        </authorList>
    </citation>
    <scope>NUCLEOTIDE SEQUENCE [LARGE SCALE GENOMIC DNA]</scope>
    <source>
        <strain evidence="6">cv. Daliak</strain>
    </source>
</reference>
<dbReference type="InterPro" id="IPR036852">
    <property type="entry name" value="Peptidase_S8/S53_dom_sf"/>
</dbReference>
<dbReference type="Gene3D" id="3.40.50.200">
    <property type="entry name" value="Peptidase S8/S53 domain"/>
    <property type="match status" value="1"/>
</dbReference>
<organism evidence="5 6">
    <name type="scientific">Trifolium subterraneum</name>
    <name type="common">Subterranean clover</name>
    <dbReference type="NCBI Taxonomy" id="3900"/>
    <lineage>
        <taxon>Eukaryota</taxon>
        <taxon>Viridiplantae</taxon>
        <taxon>Streptophyta</taxon>
        <taxon>Embryophyta</taxon>
        <taxon>Tracheophyta</taxon>
        <taxon>Spermatophyta</taxon>
        <taxon>Magnoliopsida</taxon>
        <taxon>eudicotyledons</taxon>
        <taxon>Gunneridae</taxon>
        <taxon>Pentapetalae</taxon>
        <taxon>rosids</taxon>
        <taxon>fabids</taxon>
        <taxon>Fabales</taxon>
        <taxon>Fabaceae</taxon>
        <taxon>Papilionoideae</taxon>
        <taxon>50 kb inversion clade</taxon>
        <taxon>NPAAA clade</taxon>
        <taxon>Hologalegina</taxon>
        <taxon>IRL clade</taxon>
        <taxon>Trifolieae</taxon>
        <taxon>Trifolium</taxon>
    </lineage>
</organism>
<dbReference type="InterPro" id="IPR045051">
    <property type="entry name" value="SBT"/>
</dbReference>
<evidence type="ECO:0000256" key="3">
    <source>
        <dbReference type="ARBA" id="ARBA00022729"/>
    </source>
</evidence>
<comment type="subcellular location">
    <subcellularLocation>
        <location evidence="1">Secreted</location>
    </subcellularLocation>
</comment>
<name>A0A2Z6N6V8_TRISU</name>
<feature type="non-terminal residue" evidence="5">
    <location>
        <position position="105"/>
    </location>
</feature>
<feature type="domain" description="Inhibitor I9" evidence="4">
    <location>
        <begin position="1"/>
        <end position="31"/>
    </location>
</feature>
<dbReference type="InterPro" id="IPR037045">
    <property type="entry name" value="S8pro/Inhibitor_I9_sf"/>
</dbReference>
<dbReference type="InterPro" id="IPR010259">
    <property type="entry name" value="S8pro/Inhibitor_I9"/>
</dbReference>
<dbReference type="GO" id="GO:0005576">
    <property type="term" value="C:extracellular region"/>
    <property type="evidence" value="ECO:0007669"/>
    <property type="project" value="UniProtKB-SubCell"/>
</dbReference>
<evidence type="ECO:0000313" key="6">
    <source>
        <dbReference type="Proteomes" id="UP000242715"/>
    </source>
</evidence>
<dbReference type="PANTHER" id="PTHR10795">
    <property type="entry name" value="PROPROTEIN CONVERTASE SUBTILISIN/KEXIN"/>
    <property type="match status" value="1"/>
</dbReference>
<comment type="similarity">
    <text evidence="2">Belongs to the peptidase S8 family.</text>
</comment>
<dbReference type="GO" id="GO:0004252">
    <property type="term" value="F:serine-type endopeptidase activity"/>
    <property type="evidence" value="ECO:0007669"/>
    <property type="project" value="InterPro"/>
</dbReference>
<accession>A0A2Z6N6V8</accession>
<dbReference type="Pfam" id="PF05922">
    <property type="entry name" value="Inhibitor_I9"/>
    <property type="match status" value="1"/>
</dbReference>
<keyword evidence="3" id="KW-0732">Signal</keyword>
<protein>
    <recommendedName>
        <fullName evidence="4">Inhibitor I9 domain-containing protein</fullName>
    </recommendedName>
</protein>
<evidence type="ECO:0000313" key="5">
    <source>
        <dbReference type="EMBL" id="GAU24957.1"/>
    </source>
</evidence>
<dbReference type="GO" id="GO:0006508">
    <property type="term" value="P:proteolysis"/>
    <property type="evidence" value="ECO:0007669"/>
    <property type="project" value="InterPro"/>
</dbReference>
<dbReference type="OrthoDB" id="2014869at2759"/>
<keyword evidence="6" id="KW-1185">Reference proteome</keyword>
<evidence type="ECO:0000256" key="2">
    <source>
        <dbReference type="ARBA" id="ARBA00011073"/>
    </source>
</evidence>
<dbReference type="AlphaFoldDB" id="A0A2Z6N6V8"/>
<dbReference type="Proteomes" id="UP000242715">
    <property type="component" value="Unassembled WGS sequence"/>
</dbReference>
<sequence length="105" mass="11583">FAARLSKDEANSIAQQPGVVSVFPNPILKLHTTRSWEFLKLQTHVKIDRTFSNSSSSSNAVIGLLDTGIWPEAESFSDNGMDPIPPSWKGTCMTSHDFNTSNCNR</sequence>
<evidence type="ECO:0000259" key="4">
    <source>
        <dbReference type="Pfam" id="PF05922"/>
    </source>
</evidence>
<evidence type="ECO:0000256" key="1">
    <source>
        <dbReference type="ARBA" id="ARBA00004613"/>
    </source>
</evidence>
<dbReference type="Gene3D" id="3.30.70.80">
    <property type="entry name" value="Peptidase S8 propeptide/proteinase inhibitor I9"/>
    <property type="match status" value="1"/>
</dbReference>
<feature type="non-terminal residue" evidence="5">
    <location>
        <position position="1"/>
    </location>
</feature>